<dbReference type="CDD" id="cd20070">
    <property type="entry name" value="5TM_YidC_Alb3"/>
    <property type="match status" value="1"/>
</dbReference>
<dbReference type="PANTHER" id="PTHR12428:SF65">
    <property type="entry name" value="CYTOCHROME C OXIDASE ASSEMBLY PROTEIN COX18, MITOCHONDRIAL"/>
    <property type="match status" value="1"/>
</dbReference>
<evidence type="ECO:0000256" key="1">
    <source>
        <dbReference type="ARBA" id="ARBA00004429"/>
    </source>
</evidence>
<evidence type="ECO:0000256" key="6">
    <source>
        <dbReference type="ARBA" id="ARBA00022692"/>
    </source>
</evidence>
<comment type="subcellular location">
    <subcellularLocation>
        <location evidence="1">Cell inner membrane</location>
        <topology evidence="1">Multi-pass membrane protein</topology>
    </subcellularLocation>
    <subcellularLocation>
        <location evidence="13">Cell membrane</location>
        <topology evidence="13">Multi-pass membrane protein</topology>
    </subcellularLocation>
</comment>
<name>A0A1E5T1D3_9BACT</name>
<dbReference type="NCBIfam" id="TIGR03592">
    <property type="entry name" value="yidC_oxa1_cterm"/>
    <property type="match status" value="1"/>
</dbReference>
<feature type="transmembrane region" description="Helical" evidence="13">
    <location>
        <begin position="428"/>
        <end position="453"/>
    </location>
</feature>
<comment type="subunit">
    <text evidence="13">Interacts with the Sec translocase complex via SecD. Specifically interacts with transmembrane segments of nascent integral membrane proteins during membrane integration.</text>
</comment>
<keyword evidence="6 13" id="KW-0812">Transmembrane</keyword>
<gene>
    <name evidence="13" type="primary">yidC</name>
    <name evidence="16" type="ORF">BFP71_17375</name>
</gene>
<dbReference type="InterPro" id="IPR028055">
    <property type="entry name" value="YidC/Oxa/ALB_C"/>
</dbReference>
<evidence type="ECO:0000259" key="15">
    <source>
        <dbReference type="Pfam" id="PF14849"/>
    </source>
</evidence>
<dbReference type="InterPro" id="IPR047196">
    <property type="entry name" value="YidC_ALB_C"/>
</dbReference>
<evidence type="ECO:0000256" key="8">
    <source>
        <dbReference type="ARBA" id="ARBA00022989"/>
    </source>
</evidence>
<dbReference type="InterPro" id="IPR019998">
    <property type="entry name" value="Membr_insert_YidC"/>
</dbReference>
<dbReference type="AlphaFoldDB" id="A0A1E5T1D3"/>
<evidence type="ECO:0000256" key="9">
    <source>
        <dbReference type="ARBA" id="ARBA00023136"/>
    </source>
</evidence>
<evidence type="ECO:0000256" key="4">
    <source>
        <dbReference type="ARBA" id="ARBA00022448"/>
    </source>
</evidence>
<evidence type="ECO:0000259" key="14">
    <source>
        <dbReference type="Pfam" id="PF02096"/>
    </source>
</evidence>
<accession>A0A1E5T1D3</accession>
<dbReference type="Pfam" id="PF02096">
    <property type="entry name" value="60KD_IMP"/>
    <property type="match status" value="1"/>
</dbReference>
<keyword evidence="7 13" id="KW-0653">Protein transport</keyword>
<dbReference type="HAMAP" id="MF_01810">
    <property type="entry name" value="YidC_type1"/>
    <property type="match status" value="1"/>
</dbReference>
<feature type="domain" description="Membrane insertase YidC/Oxa/ALB C-terminal" evidence="14">
    <location>
        <begin position="367"/>
        <end position="560"/>
    </location>
</feature>
<dbReference type="NCBIfam" id="TIGR03593">
    <property type="entry name" value="yidC_nterm"/>
    <property type="match status" value="1"/>
</dbReference>
<evidence type="ECO:0000313" key="17">
    <source>
        <dbReference type="Proteomes" id="UP000095552"/>
    </source>
</evidence>
<evidence type="ECO:0000256" key="12">
    <source>
        <dbReference type="ARBA" id="ARBA00033342"/>
    </source>
</evidence>
<protein>
    <recommendedName>
        <fullName evidence="3 13">Membrane protein insertase YidC</fullName>
    </recommendedName>
    <alternativeName>
        <fullName evidence="12 13">Foldase YidC</fullName>
    </alternativeName>
    <alternativeName>
        <fullName evidence="11 13">Membrane integrase YidC</fullName>
    </alternativeName>
    <alternativeName>
        <fullName evidence="13">Membrane protein YidC</fullName>
    </alternativeName>
</protein>
<dbReference type="CDD" id="cd19961">
    <property type="entry name" value="EcYidC-like_peri"/>
    <property type="match status" value="1"/>
</dbReference>
<evidence type="ECO:0000256" key="2">
    <source>
        <dbReference type="ARBA" id="ARBA00010527"/>
    </source>
</evidence>
<evidence type="ECO:0000256" key="13">
    <source>
        <dbReference type="HAMAP-Rule" id="MF_01810"/>
    </source>
</evidence>
<evidence type="ECO:0000256" key="5">
    <source>
        <dbReference type="ARBA" id="ARBA00022475"/>
    </source>
</evidence>
<comment type="function">
    <text evidence="13">Required for the insertion and/or proper folding and/or complex formation of integral membrane proteins into the membrane. Involved in integration of membrane proteins that insert both dependently and independently of the Sec translocase complex, as well as at least some lipoproteins. Aids folding of multispanning membrane proteins.</text>
</comment>
<dbReference type="InterPro" id="IPR038221">
    <property type="entry name" value="YidC_periplasmic_sf"/>
</dbReference>
<proteinExistence type="inferred from homology"/>
<dbReference type="PRINTS" id="PR00701">
    <property type="entry name" value="60KDINNERMP"/>
</dbReference>
<feature type="domain" description="Membrane insertase YidC N-terminal" evidence="15">
    <location>
        <begin position="84"/>
        <end position="352"/>
    </location>
</feature>
<keyword evidence="9 13" id="KW-0472">Membrane</keyword>
<comment type="caution">
    <text evidence="16">The sequence shown here is derived from an EMBL/GenBank/DDBJ whole genome shotgun (WGS) entry which is preliminary data.</text>
</comment>
<dbReference type="GO" id="GO:0015031">
    <property type="term" value="P:protein transport"/>
    <property type="evidence" value="ECO:0007669"/>
    <property type="project" value="UniProtKB-KW"/>
</dbReference>
<dbReference type="OrthoDB" id="9780552at2"/>
<dbReference type="STRING" id="1563681.BFP71_17375"/>
<dbReference type="GO" id="GO:0005886">
    <property type="term" value="C:plasma membrane"/>
    <property type="evidence" value="ECO:0007669"/>
    <property type="project" value="UniProtKB-SubCell"/>
</dbReference>
<dbReference type="InterPro" id="IPR001708">
    <property type="entry name" value="YidC/ALB3/OXA1/COX18"/>
</dbReference>
<evidence type="ECO:0000256" key="7">
    <source>
        <dbReference type="ARBA" id="ARBA00022927"/>
    </source>
</evidence>
<dbReference type="Gene3D" id="2.70.98.90">
    <property type="match status" value="1"/>
</dbReference>
<reference evidence="16 17" key="1">
    <citation type="submission" date="2016-08" db="EMBL/GenBank/DDBJ databases">
        <title>Draft genome of Fabibacter sp. strain SK-8.</title>
        <authorList>
            <person name="Wong S.-K."/>
            <person name="Hamasaki K."/>
            <person name="Yoshizawa S."/>
        </authorList>
    </citation>
    <scope>NUCLEOTIDE SEQUENCE [LARGE SCALE GENOMIC DNA]</scope>
    <source>
        <strain evidence="16 17">SK-8</strain>
    </source>
</reference>
<dbReference type="Proteomes" id="UP000095552">
    <property type="component" value="Unassembled WGS sequence"/>
</dbReference>
<dbReference type="Pfam" id="PF14849">
    <property type="entry name" value="YidC_periplas"/>
    <property type="match status" value="1"/>
</dbReference>
<evidence type="ECO:0000256" key="10">
    <source>
        <dbReference type="ARBA" id="ARBA00023186"/>
    </source>
</evidence>
<dbReference type="NCBIfam" id="NF002356">
    <property type="entry name" value="PRK01318.2-3"/>
    <property type="match status" value="1"/>
</dbReference>
<dbReference type="InterPro" id="IPR028053">
    <property type="entry name" value="Membr_insert_YidC_N"/>
</dbReference>
<keyword evidence="10 13" id="KW-0143">Chaperone</keyword>
<keyword evidence="4 13" id="KW-0813">Transport</keyword>
<keyword evidence="8 13" id="KW-1133">Transmembrane helix</keyword>
<feature type="transmembrane region" description="Helical" evidence="13">
    <location>
        <begin position="364"/>
        <end position="385"/>
    </location>
</feature>
<evidence type="ECO:0000256" key="3">
    <source>
        <dbReference type="ARBA" id="ARBA00015325"/>
    </source>
</evidence>
<comment type="similarity">
    <text evidence="2 13">Belongs to the OXA1/ALB3/YidC family. Type 1 subfamily.</text>
</comment>
<dbReference type="EMBL" id="MDGQ01000005">
    <property type="protein sequence ID" value="OEK05180.1"/>
    <property type="molecule type" value="Genomic_DNA"/>
</dbReference>
<organism evidence="16 17">
    <name type="scientific">Roseivirga misakiensis</name>
    <dbReference type="NCBI Taxonomy" id="1563681"/>
    <lineage>
        <taxon>Bacteria</taxon>
        <taxon>Pseudomonadati</taxon>
        <taxon>Bacteroidota</taxon>
        <taxon>Cytophagia</taxon>
        <taxon>Cytophagales</taxon>
        <taxon>Roseivirgaceae</taxon>
        <taxon>Roseivirga</taxon>
    </lineage>
</organism>
<sequence length="612" mass="68881">MDKNSVIGLVLIAVILIVYSIVFQNPEEPEVIDLESPTVEQVDPANVPQELQATEGQPTLDTTALASQFGIYASAMSGAEKTFEITTDKAKYTFTNKGGRIQKVVLNEDSYVTFDGKPLVLFDENTSQQAINLPTTNGNINLSDLYFTTSNSSRTILGQDSVTVKFVADLGNGNALEQTYIIKSDKYDVDYQVKANGLRNSIIGNEMTIAWSMAMQRYEKNLDDSRNKTTVRYYTLAEDSDNLSATTQDPQTEVIAEGVKWLSFSQKFFNSGIISEKGFTQATIGTTPGLDSTVVKSGLMELSTPISEVMIGANFTYYYGPNSYKGLKKVTEGYEDNVYMGYKLVSWVNKYIIVELFGFLEKYIGNYGVIIMIIVLIVKLALFPLSRKSYLSMAKMKALKPELDALKEKVGGDQQKMQQEQMQLYRQVGVNPISGCIPLVLQMPILFAMFFFFPNSIELRQESFLWANDLSTYDVLINLPFTIPFYGAHVSGFTLLMTLSTLLYTWSNNQVSSVQGPMKSIGYFMPIIFMFVLNSYSSGLSFYYFVSNIITFSQQTLIRRFVDEDKIRATLQENKKKNANKKKSKFALRLEEAMKASQEAQKQKQLQNKKKK</sequence>
<keyword evidence="5 13" id="KW-1003">Cell membrane</keyword>
<dbReference type="PANTHER" id="PTHR12428">
    <property type="entry name" value="OXA1"/>
    <property type="match status" value="1"/>
</dbReference>
<feature type="transmembrane region" description="Helical" evidence="13">
    <location>
        <begin position="483"/>
        <end position="506"/>
    </location>
</feature>
<dbReference type="GO" id="GO:0032977">
    <property type="term" value="F:membrane insertase activity"/>
    <property type="evidence" value="ECO:0007669"/>
    <property type="project" value="InterPro"/>
</dbReference>
<dbReference type="RefSeq" id="WP_069836684.1">
    <property type="nucleotide sequence ID" value="NZ_MDGQ01000005.1"/>
</dbReference>
<evidence type="ECO:0000313" key="16">
    <source>
        <dbReference type="EMBL" id="OEK05180.1"/>
    </source>
</evidence>
<evidence type="ECO:0000256" key="11">
    <source>
        <dbReference type="ARBA" id="ARBA00033245"/>
    </source>
</evidence>
<feature type="transmembrane region" description="Helical" evidence="13">
    <location>
        <begin position="527"/>
        <end position="546"/>
    </location>
</feature>
<keyword evidence="17" id="KW-1185">Reference proteome</keyword>
<dbReference type="GO" id="GO:0051205">
    <property type="term" value="P:protein insertion into membrane"/>
    <property type="evidence" value="ECO:0007669"/>
    <property type="project" value="TreeGrafter"/>
</dbReference>